<keyword evidence="1" id="KW-0812">Transmembrane</keyword>
<evidence type="ECO:0000313" key="5">
    <source>
        <dbReference type="Proteomes" id="UP000278143"/>
    </source>
</evidence>
<dbReference type="OrthoDB" id="5584028at2759"/>
<dbReference type="Proteomes" id="UP000278143">
    <property type="component" value="Unassembled WGS sequence"/>
</dbReference>
<dbReference type="PANTHER" id="PTHR37852:SF1">
    <property type="entry name" value="HIG1 DOMAIN-CONTAINING PROTEIN"/>
    <property type="match status" value="1"/>
</dbReference>
<reference evidence="4" key="2">
    <citation type="submission" date="2018-07" db="EMBL/GenBank/DDBJ databases">
        <title>Leveraging single-cell genomics to expand the Fungal Tree of Life.</title>
        <authorList>
            <consortium name="DOE Joint Genome Institute"/>
            <person name="Ahrendt S.R."/>
            <person name="Quandt C.A."/>
            <person name="Ciobanu D."/>
            <person name="Clum A."/>
            <person name="Salamov A."/>
            <person name="Andreopoulos B."/>
            <person name="Cheng J.-F."/>
            <person name="Woyke T."/>
            <person name="Pelin A."/>
            <person name="Henrissat B."/>
            <person name="Reynolds N."/>
            <person name="Benny G.L."/>
            <person name="Smith M.E."/>
            <person name="James T.Y."/>
            <person name="Grigoriev I.V."/>
        </authorList>
    </citation>
    <scope>NUCLEOTIDE SEQUENCE</scope>
    <source>
        <strain evidence="4">Benny S71-1</strain>
    </source>
</reference>
<evidence type="ECO:0000313" key="3">
    <source>
        <dbReference type="EMBL" id="RKP23116.1"/>
    </source>
</evidence>
<name>A0A4P9YX34_9FUNG</name>
<dbReference type="PANTHER" id="PTHR37852">
    <property type="entry name" value="YALI0B21208P"/>
    <property type="match status" value="1"/>
</dbReference>
<evidence type="ECO:0008006" key="6">
    <source>
        <dbReference type="Google" id="ProtNLM"/>
    </source>
</evidence>
<evidence type="ECO:0000313" key="2">
    <source>
        <dbReference type="EMBL" id="RKP22318.1"/>
    </source>
</evidence>
<accession>A0A4P9YX34</accession>
<keyword evidence="1" id="KW-1133">Transmembrane helix</keyword>
<dbReference type="EMBL" id="KZ992265">
    <property type="protein sequence ID" value="RKP22318.1"/>
    <property type="molecule type" value="Genomic_DNA"/>
</dbReference>
<sequence>SLHRVGMSPRARVAAVSGFGAFWGFVFGAYLGGRQSGLQYLAENAHRLPRTKADWYFYHKTKNYRVMLGGIRRGMLYAGRTGGLCLCFSGLEATLDYARGFPSPLHPTLAGIVTAAGFATLGK</sequence>
<dbReference type="EMBL" id="KZ991296">
    <property type="protein sequence ID" value="RKP23116.1"/>
    <property type="molecule type" value="Genomic_DNA"/>
</dbReference>
<dbReference type="EMBL" id="KZ990458">
    <property type="protein sequence ID" value="RKP24082.1"/>
    <property type="molecule type" value="Genomic_DNA"/>
</dbReference>
<evidence type="ECO:0000256" key="1">
    <source>
        <dbReference type="SAM" id="Phobius"/>
    </source>
</evidence>
<feature type="non-terminal residue" evidence="4">
    <location>
        <position position="1"/>
    </location>
</feature>
<feature type="non-terminal residue" evidence="4">
    <location>
        <position position="123"/>
    </location>
</feature>
<organism evidence="4 5">
    <name type="scientific">Syncephalis pseudoplumigaleata</name>
    <dbReference type="NCBI Taxonomy" id="1712513"/>
    <lineage>
        <taxon>Eukaryota</taxon>
        <taxon>Fungi</taxon>
        <taxon>Fungi incertae sedis</taxon>
        <taxon>Zoopagomycota</taxon>
        <taxon>Zoopagomycotina</taxon>
        <taxon>Zoopagomycetes</taxon>
        <taxon>Zoopagales</taxon>
        <taxon>Piptocephalidaceae</taxon>
        <taxon>Syncephalis</taxon>
    </lineage>
</organism>
<keyword evidence="5" id="KW-1185">Reference proteome</keyword>
<reference evidence="5" key="1">
    <citation type="journal article" date="2018" name="Nat. Microbiol.">
        <title>Leveraging single-cell genomics to expand the fungal tree of life.</title>
        <authorList>
            <person name="Ahrendt S.R."/>
            <person name="Quandt C.A."/>
            <person name="Ciobanu D."/>
            <person name="Clum A."/>
            <person name="Salamov A."/>
            <person name="Andreopoulos B."/>
            <person name="Cheng J.F."/>
            <person name="Woyke T."/>
            <person name="Pelin A."/>
            <person name="Henrissat B."/>
            <person name="Reynolds N.K."/>
            <person name="Benny G.L."/>
            <person name="Smith M.E."/>
            <person name="James T.Y."/>
            <person name="Grigoriev I.V."/>
        </authorList>
    </citation>
    <scope>NUCLEOTIDE SEQUENCE [LARGE SCALE GENOMIC DNA]</scope>
    <source>
        <strain evidence="5">Benny S71-1</strain>
    </source>
</reference>
<feature type="transmembrane region" description="Helical" evidence="1">
    <location>
        <begin position="12"/>
        <end position="31"/>
    </location>
</feature>
<proteinExistence type="predicted"/>
<dbReference type="AlphaFoldDB" id="A0A4P9YX34"/>
<keyword evidence="1" id="KW-0472">Membrane</keyword>
<evidence type="ECO:0000313" key="4">
    <source>
        <dbReference type="EMBL" id="RKP24082.1"/>
    </source>
</evidence>
<protein>
    <recommendedName>
        <fullName evidence="6">Tim17/Tim22/Tim23/Pmp24 family-domain-containing protein</fullName>
    </recommendedName>
</protein>
<gene>
    <name evidence="2" type="ORF">SYNPS1DRAFT_4495</name>
    <name evidence="4" type="ORF">SYNPS1DRAFT_6285</name>
    <name evidence="3" type="ORF">SYNPS1DRAFT_6940</name>
</gene>